<evidence type="ECO:0000313" key="2">
    <source>
        <dbReference type="EMBL" id="MBB5848646.1"/>
    </source>
</evidence>
<comment type="caution">
    <text evidence="2">The sequence shown here is derived from an EMBL/GenBank/DDBJ whole genome shotgun (WGS) entry which is preliminary data.</text>
</comment>
<proteinExistence type="predicted"/>
<gene>
    <name evidence="2" type="ORF">HDA33_001210</name>
</gene>
<reference evidence="2 3" key="1">
    <citation type="submission" date="2020-08" db="EMBL/GenBank/DDBJ databases">
        <title>Sequencing the genomes of 1000 actinobacteria strains.</title>
        <authorList>
            <person name="Klenk H.-P."/>
        </authorList>
    </citation>
    <scope>NUCLEOTIDE SEQUENCE [LARGE SCALE GENOMIC DNA]</scope>
    <source>
        <strain evidence="2 3">DSM 17945</strain>
    </source>
</reference>
<keyword evidence="3" id="KW-1185">Reference proteome</keyword>
<sequence length="74" mass="7863">MWFLIALAVMAVIGFILRPISSLLAMAKFIAFAVAAVAGFAWYMGGPADLYAGPTILGALAWIGLMFVPQPRFG</sequence>
<evidence type="ECO:0000313" key="3">
    <source>
        <dbReference type="Proteomes" id="UP000567246"/>
    </source>
</evidence>
<keyword evidence="1" id="KW-1133">Transmembrane helix</keyword>
<accession>A0A4Y8ZN95</accession>
<evidence type="ECO:0000256" key="1">
    <source>
        <dbReference type="SAM" id="Phobius"/>
    </source>
</evidence>
<keyword evidence="1" id="KW-0812">Transmembrane</keyword>
<keyword evidence="1" id="KW-0472">Membrane</keyword>
<dbReference type="RefSeq" id="WP_100056066.1">
    <property type="nucleotide sequence ID" value="NZ_BAABAG010000007.1"/>
</dbReference>
<dbReference type="Proteomes" id="UP000567246">
    <property type="component" value="Unassembled WGS sequence"/>
</dbReference>
<dbReference type="EMBL" id="JACHMW010000001">
    <property type="protein sequence ID" value="MBB5848646.1"/>
    <property type="molecule type" value="Genomic_DNA"/>
</dbReference>
<organism evidence="2 3">
    <name type="scientific">Micrococcus endophyticus</name>
    <dbReference type="NCBI Taxonomy" id="455343"/>
    <lineage>
        <taxon>Bacteria</taxon>
        <taxon>Bacillati</taxon>
        <taxon>Actinomycetota</taxon>
        <taxon>Actinomycetes</taxon>
        <taxon>Micrococcales</taxon>
        <taxon>Micrococcaceae</taxon>
        <taxon>Micrococcus</taxon>
    </lineage>
</organism>
<protein>
    <submittedName>
        <fullName evidence="2">Uncharacterized protein</fullName>
    </submittedName>
</protein>
<dbReference type="AlphaFoldDB" id="A0A4Y8ZN95"/>
<feature type="transmembrane region" description="Helical" evidence="1">
    <location>
        <begin position="51"/>
        <end position="68"/>
    </location>
</feature>
<name>A0A4Y8ZN95_9MICC</name>